<dbReference type="Proteomes" id="UP000631653">
    <property type="component" value="Unassembled WGS sequence"/>
</dbReference>
<feature type="transmembrane region" description="Helical" evidence="1">
    <location>
        <begin position="176"/>
        <end position="193"/>
    </location>
</feature>
<organism evidence="2 3">
    <name type="scientific">Acetobacter conturbans</name>
    <dbReference type="NCBI Taxonomy" id="1737472"/>
    <lineage>
        <taxon>Bacteria</taxon>
        <taxon>Pseudomonadati</taxon>
        <taxon>Pseudomonadota</taxon>
        <taxon>Alphaproteobacteria</taxon>
        <taxon>Acetobacterales</taxon>
        <taxon>Acetobacteraceae</taxon>
        <taxon>Acetobacter</taxon>
    </lineage>
</organism>
<feature type="transmembrane region" description="Helical" evidence="1">
    <location>
        <begin position="221"/>
        <end position="240"/>
    </location>
</feature>
<evidence type="ECO:0000313" key="3">
    <source>
        <dbReference type="Proteomes" id="UP000631653"/>
    </source>
</evidence>
<feature type="transmembrane region" description="Helical" evidence="1">
    <location>
        <begin position="50"/>
        <end position="69"/>
    </location>
</feature>
<gene>
    <name evidence="2" type="ORF">GOB81_14495</name>
</gene>
<keyword evidence="1" id="KW-0472">Membrane</keyword>
<keyword evidence="3" id="KW-1185">Reference proteome</keyword>
<protein>
    <submittedName>
        <fullName evidence="2">Uncharacterized protein</fullName>
    </submittedName>
</protein>
<keyword evidence="1" id="KW-0812">Transmembrane</keyword>
<comment type="caution">
    <text evidence="2">The sequence shown here is derived from an EMBL/GenBank/DDBJ whole genome shotgun (WGS) entry which is preliminary data.</text>
</comment>
<evidence type="ECO:0000313" key="2">
    <source>
        <dbReference type="EMBL" id="NHN89816.1"/>
    </source>
</evidence>
<evidence type="ECO:0000256" key="1">
    <source>
        <dbReference type="SAM" id="Phobius"/>
    </source>
</evidence>
<keyword evidence="1" id="KW-1133">Transmembrane helix</keyword>
<sequence length="275" mass="30647">MAIPIPNGIAQLFDSYGRQARLFPALLTIFPPLLTILAWFPWLLLSSGGATLLTLATSCGLLYALGSYARTKGKRIEPKLLKRWGGWPTTLLLRHDSELDQHTRLRYHTYLAGVVPESLSFPTVQEEQANPAGANAVYDSAIRWLKESTRGKEFAMVERENAQYGFRRNLLGLKPFALTLCLLTLVITMLTIFNKAPNLVDSIRNCDFAALAKVASDLGPAILATFAVNLFAMLAWFFVVTKRWVREAGFQYAYALLAVCDMTTNATNKKRKKAV</sequence>
<dbReference type="EMBL" id="WOSY01000019">
    <property type="protein sequence ID" value="NHN89816.1"/>
    <property type="molecule type" value="Genomic_DNA"/>
</dbReference>
<reference evidence="2 3" key="1">
    <citation type="journal article" date="2020" name="Int. J. Syst. Evol. Microbiol.">
        <title>Novel acetic acid bacteria from cider fermentations: Acetobacter conturbans sp. nov. and Acetobacter fallax sp. nov.</title>
        <authorList>
            <person name="Sombolestani A.S."/>
            <person name="Cleenwerck I."/>
            <person name="Cnockaert M."/>
            <person name="Borremans W."/>
            <person name="Wieme A.D."/>
            <person name="De Vuyst L."/>
            <person name="Vandamme P."/>
        </authorList>
    </citation>
    <scope>NUCLEOTIDE SEQUENCE [LARGE SCALE GENOMIC DNA]</scope>
    <source>
        <strain evidence="2 3">LMG 1627</strain>
    </source>
</reference>
<feature type="transmembrane region" description="Helical" evidence="1">
    <location>
        <begin position="22"/>
        <end position="44"/>
    </location>
</feature>
<proteinExistence type="predicted"/>
<dbReference type="RefSeq" id="WP_173571125.1">
    <property type="nucleotide sequence ID" value="NZ_WOSY01000019.1"/>
</dbReference>
<accession>A0ABX0K2C4</accession>
<name>A0ABX0K2C4_9PROT</name>